<dbReference type="PANTHER" id="PTHR33116">
    <property type="entry name" value="REVERSE TRANSCRIPTASE ZINC-BINDING DOMAIN-CONTAINING PROTEIN-RELATED-RELATED"/>
    <property type="match status" value="1"/>
</dbReference>
<feature type="compositionally biased region" description="Acidic residues" evidence="1">
    <location>
        <begin position="41"/>
        <end position="50"/>
    </location>
</feature>
<feature type="compositionally biased region" description="Polar residues" evidence="1">
    <location>
        <begin position="72"/>
        <end position="92"/>
    </location>
</feature>
<comment type="caution">
    <text evidence="3">The sequence shown here is derived from an EMBL/GenBank/DDBJ whole genome shotgun (WGS) entry which is preliminary data.</text>
</comment>
<feature type="domain" description="Endonuclease/exonuclease/phosphatase" evidence="2">
    <location>
        <begin position="463"/>
        <end position="583"/>
    </location>
</feature>
<dbReference type="Gene3D" id="3.60.10.10">
    <property type="entry name" value="Endonuclease/exonuclease/phosphatase"/>
    <property type="match status" value="1"/>
</dbReference>
<feature type="region of interest" description="Disordered" evidence="1">
    <location>
        <begin position="126"/>
        <end position="146"/>
    </location>
</feature>
<dbReference type="GO" id="GO:0003824">
    <property type="term" value="F:catalytic activity"/>
    <property type="evidence" value="ECO:0007669"/>
    <property type="project" value="InterPro"/>
</dbReference>
<evidence type="ECO:0000259" key="2">
    <source>
        <dbReference type="Pfam" id="PF03372"/>
    </source>
</evidence>
<dbReference type="Proteomes" id="UP000585474">
    <property type="component" value="Unassembled WGS sequence"/>
</dbReference>
<proteinExistence type="predicted"/>
<organism evidence="3 4">
    <name type="scientific">Actinidia rufa</name>
    <dbReference type="NCBI Taxonomy" id="165716"/>
    <lineage>
        <taxon>Eukaryota</taxon>
        <taxon>Viridiplantae</taxon>
        <taxon>Streptophyta</taxon>
        <taxon>Embryophyta</taxon>
        <taxon>Tracheophyta</taxon>
        <taxon>Spermatophyta</taxon>
        <taxon>Magnoliopsida</taxon>
        <taxon>eudicotyledons</taxon>
        <taxon>Gunneridae</taxon>
        <taxon>Pentapetalae</taxon>
        <taxon>asterids</taxon>
        <taxon>Ericales</taxon>
        <taxon>Actinidiaceae</taxon>
        <taxon>Actinidia</taxon>
    </lineage>
</organism>
<dbReference type="InterPro" id="IPR036691">
    <property type="entry name" value="Endo/exonu/phosph_ase_sf"/>
</dbReference>
<dbReference type="InterPro" id="IPR005135">
    <property type="entry name" value="Endo/exonuclease/phosphatase"/>
</dbReference>
<accession>A0A7J0H4N0</accession>
<dbReference type="OrthoDB" id="1938625at2759"/>
<dbReference type="PANTHER" id="PTHR33116:SF66">
    <property type="entry name" value="REVERSE TRANSCRIPTASE ZINC-BINDING DOMAIN-CONTAINING PROTEIN"/>
    <property type="match status" value="1"/>
</dbReference>
<dbReference type="EMBL" id="BJWL01000026">
    <property type="protein sequence ID" value="GFZ17714.1"/>
    <property type="molecule type" value="Genomic_DNA"/>
</dbReference>
<dbReference type="AlphaFoldDB" id="A0A7J0H4N0"/>
<feature type="region of interest" description="Disordered" evidence="1">
    <location>
        <begin position="209"/>
        <end position="243"/>
    </location>
</feature>
<protein>
    <recommendedName>
        <fullName evidence="2">Endonuclease/exonuclease/phosphatase domain-containing protein</fullName>
    </recommendedName>
</protein>
<evidence type="ECO:0000313" key="4">
    <source>
        <dbReference type="Proteomes" id="UP000585474"/>
    </source>
</evidence>
<feature type="compositionally biased region" description="Polar residues" evidence="1">
    <location>
        <begin position="336"/>
        <end position="352"/>
    </location>
</feature>
<keyword evidence="4" id="KW-1185">Reference proteome</keyword>
<feature type="region of interest" description="Disordered" evidence="1">
    <location>
        <begin position="1"/>
        <end position="113"/>
    </location>
</feature>
<feature type="compositionally biased region" description="Basic and acidic residues" evidence="1">
    <location>
        <begin position="31"/>
        <end position="40"/>
    </location>
</feature>
<evidence type="ECO:0000256" key="1">
    <source>
        <dbReference type="SAM" id="MobiDB-lite"/>
    </source>
</evidence>
<dbReference type="SUPFAM" id="SSF56219">
    <property type="entry name" value="DNase I-like"/>
    <property type="match status" value="1"/>
</dbReference>
<dbReference type="Pfam" id="PF03372">
    <property type="entry name" value="Exo_endo_phos"/>
    <property type="match status" value="1"/>
</dbReference>
<sequence>MVRTKNKRKEGGQGPSSKLEEDPILTTELARSAKDSHEGEALSEDSDQGTEGEPSEKYSDDTSQPLGDGDPASTQCVRQNAQEDSVNPQSKPSAAVGDRNKDNGSQDKKKSYVSLFARNRLPSTGSKLDFFNLEDGPNPNREGRDPTLRLAVGEVPSWLLWGEISSSIEDQDAVLDNGPYMIYGCPLLLKSMDKYFNFGHTKENCKSITKPTNKAAEPNIASSDQGPRGAAGQPSGMVAKGGVQPAIQKEWVPKQPDPSKDNNASAVAISSLTMEIIPVNHEPNKESIPEPNPEPISEIQSLLIELDLNITELIPESNPIPPPEPNREPISKANLEPSSVSPPKQFQETYPMQSPPPQQLGGEIYIELANHIASKEMRKQVNSNQRKNPPVGSLKNGVLKHLKKIRQAAIMGLIETKLSTQSLERLSKNKLCGWKMVDNFNRHPNGRILVIWIEELVALVILETSDQAIHCQATLGRRSLWENLRGFNSIHHHPWILLGDFNNVLSNGERINGMSVTTYEIREFKECCYDLGLSDLRSTGAFFTWTNNSVWCKLDRVMVNNEWTQRGMLAQAQYDPPGKLSDHSPCSVSFMEEDNRGPIPFKFFNMWVKHDNFQAVWQPRRSCSRPQQQLHNNPNDSELQAAIPILRAKALKLAEAEMSFCSQIAKAKFLKNTDKGQTGVCDPDLERIKEISGFPQGSFPFRYLGIPVADSRLTISQYSPLIDRISDSISAWAGAILSYAGRTELIKSVLQGVECYWLSILPIPAGVKSKIVQLCRNFLWSGKCTINKKPLVAWKEVTLPK</sequence>
<gene>
    <name evidence="3" type="ORF">Acr_26g0009840</name>
</gene>
<feature type="region of interest" description="Disordered" evidence="1">
    <location>
        <begin position="315"/>
        <end position="353"/>
    </location>
</feature>
<name>A0A7J0H4N0_9ERIC</name>
<feature type="compositionally biased region" description="Basic and acidic residues" evidence="1">
    <location>
        <begin position="98"/>
        <end position="110"/>
    </location>
</feature>
<evidence type="ECO:0000313" key="3">
    <source>
        <dbReference type="EMBL" id="GFZ17714.1"/>
    </source>
</evidence>
<reference evidence="3 4" key="1">
    <citation type="submission" date="2019-07" db="EMBL/GenBank/DDBJ databases">
        <title>De Novo Assembly of kiwifruit Actinidia rufa.</title>
        <authorList>
            <person name="Sugita-Konishi S."/>
            <person name="Sato K."/>
            <person name="Mori E."/>
            <person name="Abe Y."/>
            <person name="Kisaki G."/>
            <person name="Hamano K."/>
            <person name="Suezawa K."/>
            <person name="Otani M."/>
            <person name="Fukuda T."/>
            <person name="Manabe T."/>
            <person name="Gomi K."/>
            <person name="Tabuchi M."/>
            <person name="Akimitsu K."/>
            <person name="Kataoka I."/>
        </authorList>
    </citation>
    <scope>NUCLEOTIDE SEQUENCE [LARGE SCALE GENOMIC DNA]</scope>
    <source>
        <strain evidence="4">cv. Fuchu</strain>
    </source>
</reference>